<reference evidence="1 2" key="1">
    <citation type="submission" date="2020-02" db="EMBL/GenBank/DDBJ databases">
        <authorList>
            <person name="Ferguson B K."/>
        </authorList>
    </citation>
    <scope>NUCLEOTIDE SEQUENCE [LARGE SCALE GENOMIC DNA]</scope>
</reference>
<dbReference type="Proteomes" id="UP000479000">
    <property type="component" value="Unassembled WGS sequence"/>
</dbReference>
<dbReference type="OrthoDB" id="6627098at2759"/>
<proteinExistence type="predicted"/>
<name>A0A6H5HIQ2_9HEMI</name>
<dbReference type="EMBL" id="CADCXU010030635">
    <property type="protein sequence ID" value="CAB0016952.1"/>
    <property type="molecule type" value="Genomic_DNA"/>
</dbReference>
<feature type="non-terminal residue" evidence="1">
    <location>
        <position position="1"/>
    </location>
</feature>
<evidence type="ECO:0000313" key="1">
    <source>
        <dbReference type="EMBL" id="CAB0016952.1"/>
    </source>
</evidence>
<organism evidence="1 2">
    <name type="scientific">Nesidiocoris tenuis</name>
    <dbReference type="NCBI Taxonomy" id="355587"/>
    <lineage>
        <taxon>Eukaryota</taxon>
        <taxon>Metazoa</taxon>
        <taxon>Ecdysozoa</taxon>
        <taxon>Arthropoda</taxon>
        <taxon>Hexapoda</taxon>
        <taxon>Insecta</taxon>
        <taxon>Pterygota</taxon>
        <taxon>Neoptera</taxon>
        <taxon>Paraneoptera</taxon>
        <taxon>Hemiptera</taxon>
        <taxon>Heteroptera</taxon>
        <taxon>Panheteroptera</taxon>
        <taxon>Cimicomorpha</taxon>
        <taxon>Miridae</taxon>
        <taxon>Dicyphina</taxon>
        <taxon>Nesidiocoris</taxon>
    </lineage>
</organism>
<keyword evidence="2" id="KW-1185">Reference proteome</keyword>
<dbReference type="AlphaFoldDB" id="A0A6H5HIQ2"/>
<protein>
    <submittedName>
        <fullName evidence="1">Uncharacterized protein</fullName>
    </submittedName>
</protein>
<gene>
    <name evidence="1" type="ORF">NTEN_LOCUS21070</name>
</gene>
<accession>A0A6H5HIQ2</accession>
<sequence length="152" mass="16646">HLGPYSQHFLGIGAARRASSSFAHFIGQVQKKQHSVSIKLACNGDVVSELSENGQPDLGRRPSKEEFPPSYLVVTGLPSYDQAVQFARRASLCRSNRLRGSATSTPILAPISQLPTATNEPTHYLFTDFLANSRRQRIQTFVPRGSFSSGSK</sequence>
<evidence type="ECO:0000313" key="2">
    <source>
        <dbReference type="Proteomes" id="UP000479000"/>
    </source>
</evidence>